<protein>
    <submittedName>
        <fullName evidence="1">Uncharacterized protein</fullName>
    </submittedName>
</protein>
<dbReference type="Proteomes" id="UP001221757">
    <property type="component" value="Unassembled WGS sequence"/>
</dbReference>
<comment type="caution">
    <text evidence="1">The sequence shown here is derived from an EMBL/GenBank/DDBJ whole genome shotgun (WGS) entry which is preliminary data.</text>
</comment>
<sequence length="366" mass="41071">MPILFDTLETLALPTFDIIQQACAARPHSHSPHPRCTQRAPKRPASHPVVFPSSVERPVCAFRGCLRILGISRERLWFIFVISDHRHRESRCKPRLRTRVFDPGMPSNRRVVPHRPAGFLAHGVSRRACLWRAPPNGPCIKHLFLCEIYTEHPEHLSTIQVSAKPEARGARADADPRLRSCGNSPHEWHSSWGAASAFPPRRLGALERIESWYVRTEGVEEPNPASQHRFQLDVPILRASAARSPYEVVNIPGCDRPRECGDSPDMTGAQIGVAAATRGAPPTPFYELLRAATPLLPPPTPFYELLRAATPLLPRATRLLRKCYAPTRVLQALTAVYGLLRQPYRILHKCYELLRQSMAVLRAATP</sequence>
<gene>
    <name evidence="1" type="ORF">B0H17DRAFT_1214036</name>
</gene>
<accession>A0AAD7G1E4</accession>
<evidence type="ECO:0000313" key="1">
    <source>
        <dbReference type="EMBL" id="KAJ7655459.1"/>
    </source>
</evidence>
<dbReference type="AlphaFoldDB" id="A0AAD7G1E4"/>
<organism evidence="1 2">
    <name type="scientific">Mycena rosella</name>
    <name type="common">Pink bonnet</name>
    <name type="synonym">Agaricus rosellus</name>
    <dbReference type="NCBI Taxonomy" id="1033263"/>
    <lineage>
        <taxon>Eukaryota</taxon>
        <taxon>Fungi</taxon>
        <taxon>Dikarya</taxon>
        <taxon>Basidiomycota</taxon>
        <taxon>Agaricomycotina</taxon>
        <taxon>Agaricomycetes</taxon>
        <taxon>Agaricomycetidae</taxon>
        <taxon>Agaricales</taxon>
        <taxon>Marasmiineae</taxon>
        <taxon>Mycenaceae</taxon>
        <taxon>Mycena</taxon>
    </lineage>
</organism>
<name>A0AAD7G1E4_MYCRO</name>
<evidence type="ECO:0000313" key="2">
    <source>
        <dbReference type="Proteomes" id="UP001221757"/>
    </source>
</evidence>
<dbReference type="EMBL" id="JARKIE010000310">
    <property type="protein sequence ID" value="KAJ7655459.1"/>
    <property type="molecule type" value="Genomic_DNA"/>
</dbReference>
<proteinExistence type="predicted"/>
<reference evidence="1" key="1">
    <citation type="submission" date="2023-03" db="EMBL/GenBank/DDBJ databases">
        <title>Massive genome expansion in bonnet fungi (Mycena s.s.) driven by repeated elements and novel gene families across ecological guilds.</title>
        <authorList>
            <consortium name="Lawrence Berkeley National Laboratory"/>
            <person name="Harder C.B."/>
            <person name="Miyauchi S."/>
            <person name="Viragh M."/>
            <person name="Kuo A."/>
            <person name="Thoen E."/>
            <person name="Andreopoulos B."/>
            <person name="Lu D."/>
            <person name="Skrede I."/>
            <person name="Drula E."/>
            <person name="Henrissat B."/>
            <person name="Morin E."/>
            <person name="Kohler A."/>
            <person name="Barry K."/>
            <person name="LaButti K."/>
            <person name="Morin E."/>
            <person name="Salamov A."/>
            <person name="Lipzen A."/>
            <person name="Mereny Z."/>
            <person name="Hegedus B."/>
            <person name="Baldrian P."/>
            <person name="Stursova M."/>
            <person name="Weitz H."/>
            <person name="Taylor A."/>
            <person name="Grigoriev I.V."/>
            <person name="Nagy L.G."/>
            <person name="Martin F."/>
            <person name="Kauserud H."/>
        </authorList>
    </citation>
    <scope>NUCLEOTIDE SEQUENCE</scope>
    <source>
        <strain evidence="1">CBHHK067</strain>
    </source>
</reference>
<keyword evidence="2" id="KW-1185">Reference proteome</keyword>